<evidence type="ECO:0000313" key="1">
    <source>
        <dbReference type="EMBL" id="GMR57551.1"/>
    </source>
</evidence>
<keyword evidence="2" id="KW-1185">Reference proteome</keyword>
<protein>
    <submittedName>
        <fullName evidence="1">Uncharacterized protein</fullName>
    </submittedName>
</protein>
<accession>A0AAN5D6Y5</accession>
<dbReference type="EMBL" id="BTRK01000006">
    <property type="protein sequence ID" value="GMR57551.1"/>
    <property type="molecule type" value="Genomic_DNA"/>
</dbReference>
<sequence length="87" mass="10030">EIYPIISRRMIDACEDTIGIETCLHSFNYCASKPLNREKHPEFFNAARRVVSTYSDGKSSCSLFHMIFLTRAKCVEAKRLALSRIRD</sequence>
<dbReference type="AlphaFoldDB" id="A0AAN5D6Y5"/>
<gene>
    <name evidence="1" type="ORF">PMAYCL1PPCAC_27746</name>
</gene>
<feature type="non-terminal residue" evidence="1">
    <location>
        <position position="1"/>
    </location>
</feature>
<name>A0AAN5D6Y5_9BILA</name>
<reference evidence="2" key="1">
    <citation type="submission" date="2022-10" db="EMBL/GenBank/DDBJ databases">
        <title>Genome assembly of Pristionchus species.</title>
        <authorList>
            <person name="Yoshida K."/>
            <person name="Sommer R.J."/>
        </authorList>
    </citation>
    <scope>NUCLEOTIDE SEQUENCE [LARGE SCALE GENOMIC DNA]</scope>
    <source>
        <strain evidence="2">RS5460</strain>
    </source>
</reference>
<feature type="non-terminal residue" evidence="1">
    <location>
        <position position="87"/>
    </location>
</feature>
<dbReference type="Proteomes" id="UP001328107">
    <property type="component" value="Unassembled WGS sequence"/>
</dbReference>
<proteinExistence type="predicted"/>
<comment type="caution">
    <text evidence="1">The sequence shown here is derived from an EMBL/GenBank/DDBJ whole genome shotgun (WGS) entry which is preliminary data.</text>
</comment>
<evidence type="ECO:0000313" key="2">
    <source>
        <dbReference type="Proteomes" id="UP001328107"/>
    </source>
</evidence>
<organism evidence="1 2">
    <name type="scientific">Pristionchus mayeri</name>
    <dbReference type="NCBI Taxonomy" id="1317129"/>
    <lineage>
        <taxon>Eukaryota</taxon>
        <taxon>Metazoa</taxon>
        <taxon>Ecdysozoa</taxon>
        <taxon>Nematoda</taxon>
        <taxon>Chromadorea</taxon>
        <taxon>Rhabditida</taxon>
        <taxon>Rhabditina</taxon>
        <taxon>Diplogasteromorpha</taxon>
        <taxon>Diplogasteroidea</taxon>
        <taxon>Neodiplogasteridae</taxon>
        <taxon>Pristionchus</taxon>
    </lineage>
</organism>